<evidence type="ECO:0000313" key="2">
    <source>
        <dbReference type="EMBL" id="GAI84886.1"/>
    </source>
</evidence>
<dbReference type="PANTHER" id="PTHR22916:SF3">
    <property type="entry name" value="UDP-GLCNAC:BETAGAL BETA-1,3-N-ACETYLGLUCOSAMINYLTRANSFERASE-LIKE PROTEIN 1"/>
    <property type="match status" value="1"/>
</dbReference>
<dbReference type="EMBL" id="BARW01007128">
    <property type="protein sequence ID" value="GAI84886.1"/>
    <property type="molecule type" value="Genomic_DNA"/>
</dbReference>
<dbReference type="PANTHER" id="PTHR22916">
    <property type="entry name" value="GLYCOSYLTRANSFERASE"/>
    <property type="match status" value="1"/>
</dbReference>
<reference evidence="2" key="1">
    <citation type="journal article" date="2014" name="Front. Microbiol.">
        <title>High frequency of phylogenetically diverse reductive dehalogenase-homologous genes in deep subseafloor sedimentary metagenomes.</title>
        <authorList>
            <person name="Kawai M."/>
            <person name="Futagami T."/>
            <person name="Toyoda A."/>
            <person name="Takaki Y."/>
            <person name="Nishi S."/>
            <person name="Hori S."/>
            <person name="Arai W."/>
            <person name="Tsubouchi T."/>
            <person name="Morono Y."/>
            <person name="Uchiyama I."/>
            <person name="Ito T."/>
            <person name="Fujiyama A."/>
            <person name="Inagaki F."/>
            <person name="Takami H."/>
        </authorList>
    </citation>
    <scope>NUCLEOTIDE SEQUENCE</scope>
    <source>
        <strain evidence="2">Expedition CK06-06</strain>
    </source>
</reference>
<dbReference type="SUPFAM" id="SSF53448">
    <property type="entry name" value="Nucleotide-diphospho-sugar transferases"/>
    <property type="match status" value="2"/>
</dbReference>
<dbReference type="InterPro" id="IPR029044">
    <property type="entry name" value="Nucleotide-diphossugar_trans"/>
</dbReference>
<name>X1T0F9_9ZZZZ</name>
<accession>X1T0F9</accession>
<proteinExistence type="predicted"/>
<sequence length="419" mass="47438">VLDSDDCLAPRAVETMHIKHVRLSDCGLIYSQFVFCGEDLTQRKIGFCREIPPGGTSLDANAVSHFKTFKIRDYLKTPGYDENILYAEDIDIVYKMEEVAHLKFVDDCLYLHREAPDSLSRSPNKINVSIMSRVKARINALKRRCSVSAEQGNQSFDQLFRRAVAEARKKYEDVEQYFIILTKLCENGMLTDVNWPEGAGRWGLEDAVLWLAANVDVQFDKLFELIGRHKAVNSEPSVTVKMVTYNAEKFIRQAIDSVLAQTYRNFELLIVDDGSTDATAQLIASYSDSRIRYIRMPHKNGAIATNRAIAEAESDCILRVDSDDFIEPSYVEKMVACARQHPEIDFFYPGRLALVDAAGNPTGEHWGYPDFSDNSTLPAFLFDKGYGPIPNPGSLKRRTLYDRVGVYDDVDSVEDFVFL</sequence>
<gene>
    <name evidence="2" type="ORF">S12H4_14905</name>
</gene>
<feature type="domain" description="Glycosyltransferase 2-like" evidence="1">
    <location>
        <begin position="240"/>
        <end position="343"/>
    </location>
</feature>
<dbReference type="Gene3D" id="3.90.550.10">
    <property type="entry name" value="Spore Coat Polysaccharide Biosynthesis Protein SpsA, Chain A"/>
    <property type="match status" value="2"/>
</dbReference>
<feature type="non-terminal residue" evidence="2">
    <location>
        <position position="419"/>
    </location>
</feature>
<dbReference type="AlphaFoldDB" id="X1T0F9"/>
<organism evidence="2">
    <name type="scientific">marine sediment metagenome</name>
    <dbReference type="NCBI Taxonomy" id="412755"/>
    <lineage>
        <taxon>unclassified sequences</taxon>
        <taxon>metagenomes</taxon>
        <taxon>ecological metagenomes</taxon>
    </lineage>
</organism>
<evidence type="ECO:0000259" key="1">
    <source>
        <dbReference type="Pfam" id="PF00535"/>
    </source>
</evidence>
<dbReference type="Pfam" id="PF00535">
    <property type="entry name" value="Glycos_transf_2"/>
    <property type="match status" value="1"/>
</dbReference>
<dbReference type="GO" id="GO:0016758">
    <property type="term" value="F:hexosyltransferase activity"/>
    <property type="evidence" value="ECO:0007669"/>
    <property type="project" value="UniProtKB-ARBA"/>
</dbReference>
<dbReference type="InterPro" id="IPR001173">
    <property type="entry name" value="Glyco_trans_2-like"/>
</dbReference>
<feature type="non-terminal residue" evidence="2">
    <location>
        <position position="1"/>
    </location>
</feature>
<protein>
    <recommendedName>
        <fullName evidence="1">Glycosyltransferase 2-like domain-containing protein</fullName>
    </recommendedName>
</protein>
<comment type="caution">
    <text evidence="2">The sequence shown here is derived from an EMBL/GenBank/DDBJ whole genome shotgun (WGS) entry which is preliminary data.</text>
</comment>